<organism evidence="2 3">
    <name type="scientific">Pocillopora meandrina</name>
    <dbReference type="NCBI Taxonomy" id="46732"/>
    <lineage>
        <taxon>Eukaryota</taxon>
        <taxon>Metazoa</taxon>
        <taxon>Cnidaria</taxon>
        <taxon>Anthozoa</taxon>
        <taxon>Hexacorallia</taxon>
        <taxon>Scleractinia</taxon>
        <taxon>Astrocoeniina</taxon>
        <taxon>Pocilloporidae</taxon>
        <taxon>Pocillopora</taxon>
    </lineage>
</organism>
<evidence type="ECO:0000313" key="2">
    <source>
        <dbReference type="EMBL" id="CAH3154451.1"/>
    </source>
</evidence>
<proteinExistence type="predicted"/>
<accession>A0AAU9XNW7</accession>
<keyword evidence="3" id="KW-1185">Reference proteome</keyword>
<dbReference type="SUPFAM" id="SSF74924">
    <property type="entry name" value="Cap-Gly domain"/>
    <property type="match status" value="1"/>
</dbReference>
<gene>
    <name evidence="2" type="ORF">PMEA_00027565</name>
</gene>
<dbReference type="SMART" id="SM01052">
    <property type="entry name" value="CAP_GLY"/>
    <property type="match status" value="1"/>
</dbReference>
<dbReference type="Gene3D" id="2.30.30.190">
    <property type="entry name" value="CAP Gly-rich-like domain"/>
    <property type="match status" value="1"/>
</dbReference>
<dbReference type="AlphaFoldDB" id="A0AAU9XNW7"/>
<evidence type="ECO:0000313" key="3">
    <source>
        <dbReference type="Proteomes" id="UP001159428"/>
    </source>
</evidence>
<dbReference type="InterPro" id="IPR036859">
    <property type="entry name" value="CAP-Gly_dom_sf"/>
</dbReference>
<dbReference type="EMBL" id="CALNXJ010000055">
    <property type="protein sequence ID" value="CAH3154451.1"/>
    <property type="molecule type" value="Genomic_DNA"/>
</dbReference>
<protein>
    <recommendedName>
        <fullName evidence="1">CAP-Gly domain-containing protein</fullName>
    </recommendedName>
</protein>
<reference evidence="2 3" key="1">
    <citation type="submission" date="2022-05" db="EMBL/GenBank/DDBJ databases">
        <authorList>
            <consortium name="Genoscope - CEA"/>
            <person name="William W."/>
        </authorList>
    </citation>
    <scope>NUCLEOTIDE SEQUENCE [LARGE SCALE GENOMIC DNA]</scope>
</reference>
<dbReference type="Pfam" id="PF01302">
    <property type="entry name" value="CAP_GLY"/>
    <property type="match status" value="1"/>
</dbReference>
<sequence length="285" mass="31824">MEELRIKYILLRDHVGHAVEKDMLSLGLTTRSSPEQVLRGELLEGVPEAEQPTDSTEVAVVGIERKSLRLECPTEDVARLSEGETNLLLAITSAEGRYQTYMDRKRLAFGRQLSHGRAVFVEVKGASRILPGIVWYKGVLPPCLGTWFGVELFRHPGSGTCDGTFRGKQYFICEPDSGVFVGLDKLTAREVEDDLKSSKITKKDEHIQAKLKSSLKDSVLSFWKGKHVQRSFQGIDGVLKIDERVVTFIMDSPARETVRHIGEEVDSIGNVYIIVGLELVGNHNF</sequence>
<comment type="caution">
    <text evidence="2">The sequence shown here is derived from an EMBL/GenBank/DDBJ whole genome shotgun (WGS) entry which is preliminary data.</text>
</comment>
<evidence type="ECO:0000259" key="1">
    <source>
        <dbReference type="PROSITE" id="PS50245"/>
    </source>
</evidence>
<name>A0AAU9XNW7_9CNID</name>
<dbReference type="Proteomes" id="UP001159428">
    <property type="component" value="Unassembled WGS sequence"/>
</dbReference>
<feature type="domain" description="CAP-Gly" evidence="1">
    <location>
        <begin position="138"/>
        <end position="182"/>
    </location>
</feature>
<dbReference type="InterPro" id="IPR000938">
    <property type="entry name" value="CAP-Gly_domain"/>
</dbReference>
<dbReference type="PROSITE" id="PS50245">
    <property type="entry name" value="CAP_GLY_2"/>
    <property type="match status" value="1"/>
</dbReference>